<keyword evidence="1" id="KW-1133">Transmembrane helix</keyword>
<name>A0A850LKW5_9RHOB</name>
<keyword evidence="1" id="KW-0472">Membrane</keyword>
<comment type="caution">
    <text evidence="2">The sequence shown here is derived from an EMBL/GenBank/DDBJ whole genome shotgun (WGS) entry which is preliminary data.</text>
</comment>
<feature type="transmembrane region" description="Helical" evidence="1">
    <location>
        <begin position="30"/>
        <end position="52"/>
    </location>
</feature>
<gene>
    <name evidence="2" type="ORF">HW564_16955</name>
</gene>
<protein>
    <submittedName>
        <fullName evidence="2">Uncharacterized protein</fullName>
    </submittedName>
</protein>
<dbReference type="Proteomes" id="UP000565723">
    <property type="component" value="Unassembled WGS sequence"/>
</dbReference>
<keyword evidence="1" id="KW-0812">Transmembrane</keyword>
<dbReference type="AlphaFoldDB" id="A0A850LKW5"/>
<proteinExistence type="predicted"/>
<evidence type="ECO:0000313" key="3">
    <source>
        <dbReference type="Proteomes" id="UP000565723"/>
    </source>
</evidence>
<organism evidence="2 3">
    <name type="scientific">Ruegeria pomeroyi</name>
    <dbReference type="NCBI Taxonomy" id="89184"/>
    <lineage>
        <taxon>Bacteria</taxon>
        <taxon>Pseudomonadati</taxon>
        <taxon>Pseudomonadota</taxon>
        <taxon>Alphaproteobacteria</taxon>
        <taxon>Rhodobacterales</taxon>
        <taxon>Roseobacteraceae</taxon>
        <taxon>Ruegeria</taxon>
    </lineage>
</organism>
<evidence type="ECO:0000313" key="2">
    <source>
        <dbReference type="EMBL" id="NVK98618.1"/>
    </source>
</evidence>
<accession>A0A850LKW5</accession>
<dbReference type="RefSeq" id="WP_011046205.1">
    <property type="nucleotide sequence ID" value="NZ_CP076685.1"/>
</dbReference>
<sequence>MAWIGVFLGTFAGLASSILACVLWELPLWAALLLYPLAGSAIAVAVILLFMLREIRVPAAEPVTGGRTVNG</sequence>
<evidence type="ECO:0000256" key="1">
    <source>
        <dbReference type="SAM" id="Phobius"/>
    </source>
</evidence>
<reference evidence="2 3" key="1">
    <citation type="journal article" date="2020" name="Proc. Natl. Acad. Sci. U.S.A.">
        <title>Ecological drivers of bacterial community assembly in synthetic phycospheres.</title>
        <authorList>
            <person name="Fu H."/>
            <person name="Uchimiya M."/>
            <person name="Gore J."/>
            <person name="Moran M.A."/>
        </authorList>
    </citation>
    <scope>NUCLEOTIDE SEQUENCE [LARGE SCALE GENOMIC DNA]</scope>
    <source>
        <strain evidence="2">HF-Din03</strain>
    </source>
</reference>
<dbReference type="EMBL" id="JABXIY010000048">
    <property type="protein sequence ID" value="NVK98618.1"/>
    <property type="molecule type" value="Genomic_DNA"/>
</dbReference>